<evidence type="ECO:0000313" key="2">
    <source>
        <dbReference type="Proteomes" id="UP000294911"/>
    </source>
</evidence>
<dbReference type="CDD" id="cd00586">
    <property type="entry name" value="4HBT"/>
    <property type="match status" value="1"/>
</dbReference>
<dbReference type="PANTHER" id="PTHR31793">
    <property type="entry name" value="4-HYDROXYBENZOYL-COA THIOESTERASE FAMILY MEMBER"/>
    <property type="match status" value="1"/>
</dbReference>
<dbReference type="GO" id="GO:0047617">
    <property type="term" value="F:fatty acyl-CoA hydrolase activity"/>
    <property type="evidence" value="ECO:0007669"/>
    <property type="project" value="TreeGrafter"/>
</dbReference>
<accession>A0A4R2R488</accession>
<dbReference type="AlphaFoldDB" id="A0A4R2R488"/>
<dbReference type="Pfam" id="PF13279">
    <property type="entry name" value="4HBT_2"/>
    <property type="match status" value="1"/>
</dbReference>
<organism evidence="1 2">
    <name type="scientific">Tamaricihabitans halophyticus</name>
    <dbReference type="NCBI Taxonomy" id="1262583"/>
    <lineage>
        <taxon>Bacteria</taxon>
        <taxon>Bacillati</taxon>
        <taxon>Actinomycetota</taxon>
        <taxon>Actinomycetes</taxon>
        <taxon>Pseudonocardiales</taxon>
        <taxon>Pseudonocardiaceae</taxon>
        <taxon>Tamaricihabitans</taxon>
    </lineage>
</organism>
<name>A0A4R2R488_9PSEU</name>
<keyword evidence="2" id="KW-1185">Reference proteome</keyword>
<keyword evidence="1" id="KW-0378">Hydrolase</keyword>
<dbReference type="OrthoDB" id="3683044at2"/>
<sequence length="142" mass="16214">MFDLPFRVRMTVRGYELDAQRHVNGSVYVQYADHSRYACVQAAGVPVEELIGNGYGPVNLKTNIQYHHELRGGEDVEVSCDWQWTDGKTFKVVHVFRRPDGEVVAELEHLSGMLDLKTRRLVPNPAEMWRSYAKRPALLGLS</sequence>
<gene>
    <name evidence="1" type="ORF">EV191_103238</name>
</gene>
<dbReference type="InterPro" id="IPR029069">
    <property type="entry name" value="HotDog_dom_sf"/>
</dbReference>
<dbReference type="Proteomes" id="UP000294911">
    <property type="component" value="Unassembled WGS sequence"/>
</dbReference>
<dbReference type="PANTHER" id="PTHR31793:SF24">
    <property type="entry name" value="LONG-CHAIN ACYL-COA THIOESTERASE FADM"/>
    <property type="match status" value="1"/>
</dbReference>
<proteinExistence type="predicted"/>
<evidence type="ECO:0000313" key="1">
    <source>
        <dbReference type="EMBL" id="TCP54195.1"/>
    </source>
</evidence>
<comment type="caution">
    <text evidence="1">The sequence shown here is derived from an EMBL/GenBank/DDBJ whole genome shotgun (WGS) entry which is preliminary data.</text>
</comment>
<dbReference type="InterPro" id="IPR050563">
    <property type="entry name" value="4-hydroxybenzoyl-CoA_TE"/>
</dbReference>
<dbReference type="RefSeq" id="WP_132876958.1">
    <property type="nucleotide sequence ID" value="NZ_SLXQ01000003.1"/>
</dbReference>
<protein>
    <submittedName>
        <fullName evidence="1">Acyl-CoA thioester hydrolase</fullName>
    </submittedName>
</protein>
<reference evidence="1 2" key="1">
    <citation type="submission" date="2019-03" db="EMBL/GenBank/DDBJ databases">
        <title>Genomic Encyclopedia of Type Strains, Phase IV (KMG-IV): sequencing the most valuable type-strain genomes for metagenomic binning, comparative biology and taxonomic classification.</title>
        <authorList>
            <person name="Goeker M."/>
        </authorList>
    </citation>
    <scope>NUCLEOTIDE SEQUENCE [LARGE SCALE GENOMIC DNA]</scope>
    <source>
        <strain evidence="1 2">DSM 45765</strain>
    </source>
</reference>
<dbReference type="Gene3D" id="3.10.129.10">
    <property type="entry name" value="Hotdog Thioesterase"/>
    <property type="match status" value="1"/>
</dbReference>
<dbReference type="EMBL" id="SLXQ01000003">
    <property type="protein sequence ID" value="TCP54195.1"/>
    <property type="molecule type" value="Genomic_DNA"/>
</dbReference>
<dbReference type="SUPFAM" id="SSF54637">
    <property type="entry name" value="Thioesterase/thiol ester dehydrase-isomerase"/>
    <property type="match status" value="1"/>
</dbReference>